<evidence type="ECO:0000259" key="2">
    <source>
        <dbReference type="Pfam" id="PF01557"/>
    </source>
</evidence>
<keyword evidence="4" id="KW-1185">Reference proteome</keyword>
<sequence length="235" mass="24637">MTEFVIPAPATPSIAVAGSSARFPIRRVFCVGRNYAAHAREMGNDPDREPPFFFMKPADAVVDAQGTLPYPPATSDLHHEVEMVVALGAGGANIAPADALATVWGYGVGLDLTLRDIQAVAKDLRRPWDLSKGFDASAPCSALHPVGEVGHPAGARIWLQVNGAVVQQGTLDEMIWPVADIISHISRFVTLAPGDLIFSGTPAGVGALQPGDRVRGGVDGVATFECAIGQAPRPE</sequence>
<keyword evidence="1" id="KW-0479">Metal-binding</keyword>
<dbReference type="InterPro" id="IPR011234">
    <property type="entry name" value="Fumarylacetoacetase-like_C"/>
</dbReference>
<comment type="caution">
    <text evidence="3">The sequence shown here is derived from an EMBL/GenBank/DDBJ whole genome shotgun (WGS) entry which is preliminary data.</text>
</comment>
<dbReference type="PANTHER" id="PTHR11820">
    <property type="entry name" value="ACYLPYRUVASE"/>
    <property type="match status" value="1"/>
</dbReference>
<dbReference type="Gene3D" id="3.90.850.10">
    <property type="entry name" value="Fumarylacetoacetase-like, C-terminal domain"/>
    <property type="match status" value="1"/>
</dbReference>
<name>A0A2G8TCQ2_9BURK</name>
<dbReference type="GO" id="GO:0018773">
    <property type="term" value="F:acetylpyruvate hydrolase activity"/>
    <property type="evidence" value="ECO:0007669"/>
    <property type="project" value="TreeGrafter"/>
</dbReference>
<dbReference type="GO" id="GO:0046872">
    <property type="term" value="F:metal ion binding"/>
    <property type="evidence" value="ECO:0007669"/>
    <property type="project" value="UniProtKB-KW"/>
</dbReference>
<feature type="domain" description="Fumarylacetoacetase-like C-terminal" evidence="2">
    <location>
        <begin position="28"/>
        <end position="226"/>
    </location>
</feature>
<protein>
    <submittedName>
        <fullName evidence="3">Fumarylacetoacetate hydrolase</fullName>
    </submittedName>
</protein>
<accession>A0A2G8TCQ2</accession>
<dbReference type="OrthoDB" id="8582489at2"/>
<dbReference type="Proteomes" id="UP000230390">
    <property type="component" value="Unassembled WGS sequence"/>
</dbReference>
<dbReference type="InterPro" id="IPR036663">
    <property type="entry name" value="Fumarylacetoacetase_C_sf"/>
</dbReference>
<dbReference type="AlphaFoldDB" id="A0A2G8TCQ2"/>
<evidence type="ECO:0000313" key="4">
    <source>
        <dbReference type="Proteomes" id="UP000230390"/>
    </source>
</evidence>
<reference evidence="3 4" key="1">
    <citation type="submission" date="2017-10" db="EMBL/GenBank/DDBJ databases">
        <title>Massilia psychrophilum sp. nov., a novel purple-pigmented bacterium isolated from Tianshan glacier, Xinjiang Municipality, China.</title>
        <authorList>
            <person name="Wang H."/>
        </authorList>
    </citation>
    <scope>NUCLEOTIDE SEQUENCE [LARGE SCALE GENOMIC DNA]</scope>
    <source>
        <strain evidence="3 4">JCM 30074</strain>
    </source>
</reference>
<organism evidence="3 4">
    <name type="scientific">Massilia eurypsychrophila</name>
    <dbReference type="NCBI Taxonomy" id="1485217"/>
    <lineage>
        <taxon>Bacteria</taxon>
        <taxon>Pseudomonadati</taxon>
        <taxon>Pseudomonadota</taxon>
        <taxon>Betaproteobacteria</taxon>
        <taxon>Burkholderiales</taxon>
        <taxon>Oxalobacteraceae</taxon>
        <taxon>Telluria group</taxon>
        <taxon>Massilia</taxon>
    </lineage>
</organism>
<evidence type="ECO:0000256" key="1">
    <source>
        <dbReference type="ARBA" id="ARBA00022723"/>
    </source>
</evidence>
<dbReference type="Pfam" id="PF01557">
    <property type="entry name" value="FAA_hydrolase"/>
    <property type="match status" value="1"/>
</dbReference>
<keyword evidence="3" id="KW-0378">Hydrolase</keyword>
<evidence type="ECO:0000313" key="3">
    <source>
        <dbReference type="EMBL" id="PIL43764.1"/>
    </source>
</evidence>
<proteinExistence type="predicted"/>
<dbReference type="EMBL" id="PDOC01000011">
    <property type="protein sequence ID" value="PIL43764.1"/>
    <property type="molecule type" value="Genomic_DNA"/>
</dbReference>
<gene>
    <name evidence="3" type="ORF">CR105_17185</name>
</gene>
<dbReference type="RefSeq" id="WP_099790380.1">
    <property type="nucleotide sequence ID" value="NZ_JBHLYV010000019.1"/>
</dbReference>
<dbReference type="SUPFAM" id="SSF56529">
    <property type="entry name" value="FAH"/>
    <property type="match status" value="1"/>
</dbReference>
<dbReference type="PANTHER" id="PTHR11820:SF90">
    <property type="entry name" value="FLUTATHIONE S-TRANSFERASE"/>
    <property type="match status" value="1"/>
</dbReference>